<protein>
    <submittedName>
        <fullName evidence="4">Arginine-binding extracellular protein ArtP</fullName>
    </submittedName>
</protein>
<evidence type="ECO:0000313" key="4">
    <source>
        <dbReference type="EMBL" id="SCJ63784.1"/>
    </source>
</evidence>
<dbReference type="SUPFAM" id="SSF53850">
    <property type="entry name" value="Periplasmic binding protein-like II"/>
    <property type="match status" value="1"/>
</dbReference>
<feature type="domain" description="Solute-binding protein family 3/N-terminal" evidence="3">
    <location>
        <begin position="51"/>
        <end position="284"/>
    </location>
</feature>
<dbReference type="Pfam" id="PF00497">
    <property type="entry name" value="SBP_bac_3"/>
    <property type="match status" value="1"/>
</dbReference>
<dbReference type="Gene3D" id="3.40.190.10">
    <property type="entry name" value="Periplasmic binding protein-like II"/>
    <property type="match status" value="2"/>
</dbReference>
<accession>A0A1C6I1D3</accession>
<proteinExistence type="predicted"/>
<gene>
    <name evidence="4" type="primary">artP_2</name>
    <name evidence="4" type="ORF">SAMEA3545359_01179</name>
</gene>
<keyword evidence="1 2" id="KW-0732">Signal</keyword>
<evidence type="ECO:0000259" key="3">
    <source>
        <dbReference type="SMART" id="SM00062"/>
    </source>
</evidence>
<dbReference type="PANTHER" id="PTHR35936">
    <property type="entry name" value="MEMBRANE-BOUND LYTIC MUREIN TRANSGLYCOSYLASE F"/>
    <property type="match status" value="1"/>
</dbReference>
<dbReference type="PANTHER" id="PTHR35936:SF17">
    <property type="entry name" value="ARGININE-BINDING EXTRACELLULAR PROTEIN ARTP"/>
    <property type="match status" value="1"/>
</dbReference>
<dbReference type="AlphaFoldDB" id="A0A1C6I1D3"/>
<organism evidence="4">
    <name type="scientific">uncultured Anaerotruncus sp</name>
    <dbReference type="NCBI Taxonomy" id="905011"/>
    <lineage>
        <taxon>Bacteria</taxon>
        <taxon>Bacillati</taxon>
        <taxon>Bacillota</taxon>
        <taxon>Clostridia</taxon>
        <taxon>Eubacteriales</taxon>
        <taxon>Oscillospiraceae</taxon>
        <taxon>Anaerotruncus</taxon>
        <taxon>environmental samples</taxon>
    </lineage>
</organism>
<name>A0A1C6I1D3_9FIRM</name>
<feature type="signal peptide" evidence="2">
    <location>
        <begin position="1"/>
        <end position="31"/>
    </location>
</feature>
<feature type="chain" id="PRO_5008736900" evidence="2">
    <location>
        <begin position="32"/>
        <end position="294"/>
    </location>
</feature>
<dbReference type="EMBL" id="FMHG01000001">
    <property type="protein sequence ID" value="SCJ63784.1"/>
    <property type="molecule type" value="Genomic_DNA"/>
</dbReference>
<sequence>MKNKMLAKIIAMGLAAVSALSLLAGCTNADAADAASGKSKDKLAQIKERGKIVVGMNAEFAPYEFHASVDGKDVVAGFDVSLAKEIAKDLGVDLEIKEMEFESLLGALSADQCDILISGLAITDKRKQQADFSKGYYKGKNVLLVNKENMSGTDTVEALTGKNIGIQMSSTQQEFAKKYLEPQGTQITYIGSMNTLLLSLTAKQIDGIVTDDLVSRTIALSNPQLTVNQKCVLPEDSEATAENPDADSVGVAMPKGQDGLREEINKTIDRLQQSGDMERFIDEACQLSAQNMDQ</sequence>
<dbReference type="PROSITE" id="PS51257">
    <property type="entry name" value="PROKAR_LIPOPROTEIN"/>
    <property type="match status" value="1"/>
</dbReference>
<evidence type="ECO:0000256" key="1">
    <source>
        <dbReference type="ARBA" id="ARBA00022729"/>
    </source>
</evidence>
<reference evidence="4" key="1">
    <citation type="submission" date="2015-09" db="EMBL/GenBank/DDBJ databases">
        <authorList>
            <consortium name="Pathogen Informatics"/>
        </authorList>
    </citation>
    <scope>NUCLEOTIDE SEQUENCE</scope>
    <source>
        <strain evidence="4">2789STDY5834896</strain>
    </source>
</reference>
<dbReference type="InterPro" id="IPR001638">
    <property type="entry name" value="Solute-binding_3/MltF_N"/>
</dbReference>
<evidence type="ECO:0000256" key="2">
    <source>
        <dbReference type="SAM" id="SignalP"/>
    </source>
</evidence>
<dbReference type="SMART" id="SM00062">
    <property type="entry name" value="PBPb"/>
    <property type="match status" value="1"/>
</dbReference>